<dbReference type="Proteomes" id="UP000004524">
    <property type="component" value="Unassembled WGS sequence"/>
</dbReference>
<keyword evidence="3" id="KW-1185">Reference proteome</keyword>
<evidence type="ECO:0000256" key="1">
    <source>
        <dbReference type="SAM" id="Phobius"/>
    </source>
</evidence>
<organism evidence="2 3">
    <name type="scientific">Segatella baroniae B14</name>
    <dbReference type="NCBI Taxonomy" id="752555"/>
    <lineage>
        <taxon>Bacteria</taxon>
        <taxon>Pseudomonadati</taxon>
        <taxon>Bacteroidota</taxon>
        <taxon>Bacteroidia</taxon>
        <taxon>Bacteroidales</taxon>
        <taxon>Prevotellaceae</taxon>
        <taxon>Segatella</taxon>
    </lineage>
</organism>
<protein>
    <submittedName>
        <fullName evidence="2">Uncharacterized protein</fullName>
    </submittedName>
</protein>
<sequence length="234" mass="27386">MSKPNKHQLGVSVFDTPFLYDHYMYIKKILIILINILMCLHMQAQKKKNPYMNLTYSTPTIEAIEGKLPYMFDEKIKTSLDCSKAIYMPKKIKYDPYGNKLSAPKITGSSFHIFLEKYKRDKDWAEKSLSYFCEHFNEKSSNIITCIDCDTTNYELVIRVLEVYKNGYIKAHVILKDTKTDKELCYFEVNSKDGDTDDEITLRDQMKDIGDTIGSIMTTIQKYEAKQMRKNKTH</sequence>
<reference evidence="2 3" key="1">
    <citation type="journal article" date="2010" name="Microb. Ecol.">
        <title>Comparative genome analysis of Prevotella ruminicola and Prevotella bryantii: insights into their environmental niche.</title>
        <authorList>
            <consortium name="North American Consortium for Rumen Bacteria"/>
            <person name="Purushe J."/>
            <person name="Fouts D.E."/>
            <person name="Morrison M."/>
            <person name="White B.A."/>
            <person name="Mackie R.I."/>
            <person name="Coutinho P.M."/>
            <person name="Henrissat B."/>
            <person name="Nelson K.E."/>
        </authorList>
    </citation>
    <scope>NUCLEOTIDE SEQUENCE [LARGE SCALE GENOMIC DNA]</scope>
    <source>
        <strain evidence="2 3">B14</strain>
    </source>
</reference>
<evidence type="ECO:0000313" key="3">
    <source>
        <dbReference type="Proteomes" id="UP000004524"/>
    </source>
</evidence>
<keyword evidence="1" id="KW-0472">Membrane</keyword>
<name>D8DSY4_9BACT</name>
<keyword evidence="1" id="KW-1133">Transmembrane helix</keyword>
<evidence type="ECO:0000313" key="2">
    <source>
        <dbReference type="EMBL" id="EFI73452.1"/>
    </source>
</evidence>
<accession>D8DSY4</accession>
<feature type="transmembrane region" description="Helical" evidence="1">
    <location>
        <begin position="23"/>
        <end position="42"/>
    </location>
</feature>
<dbReference type="EMBL" id="ADWO01000004">
    <property type="protein sequence ID" value="EFI73452.1"/>
    <property type="molecule type" value="Genomic_DNA"/>
</dbReference>
<keyword evidence="1" id="KW-0812">Transmembrane</keyword>
<dbReference type="AlphaFoldDB" id="D8DSY4"/>
<gene>
    <name evidence="2" type="ORF">PBR_0770</name>
</gene>
<comment type="caution">
    <text evidence="2">The sequence shown here is derived from an EMBL/GenBank/DDBJ whole genome shotgun (WGS) entry which is preliminary data.</text>
</comment>
<proteinExistence type="predicted"/>